<sequence>MIYAQKIHTDFQIKTLKDLIKLKPFLEDGTLKVNKSQIARELGKDRRTVDKYLTGYEKPAIRHKGSPIDDYYEIIRELLSDENQQIFYYKRVLWQFLKDNHQLCCAQSSFRRYISRHPEFQQYFDRRKKNFNHKKSHMRFETSLGQQAQLDWKESIKFTLKSGEMIDINIFVLILSASRFRKYHLSLTKSQDILFSFMDDAFETFGGVPREVLTDNMKTVMDEPRTQYSKGKINMRFQQFASDYGFTVKPCIAGRPQTKAKVEAPMKLLDEIYAYNGLLDYRELNELIQRLNERINHQVHPGTGRIPIMYLRKERTHLLPLPKDTIRKSYQLITTTSKVNPSSMVTYHSCQYFVPPEYIGKILSLQVYDNYLHVYYNTTMVAMHAISSKKLNYLEQHYIAISRLTLKSRNCDINAVARQNLKQIGALFQNE</sequence>
<dbReference type="InterPro" id="IPR012337">
    <property type="entry name" value="RNaseH-like_sf"/>
</dbReference>
<evidence type="ECO:0000313" key="3">
    <source>
        <dbReference type="EMBL" id="MBC8563690.1"/>
    </source>
</evidence>
<dbReference type="Proteomes" id="UP000606193">
    <property type="component" value="Unassembled WGS sequence"/>
</dbReference>
<dbReference type="RefSeq" id="WP_249298667.1">
    <property type="nucleotide sequence ID" value="NZ_JACRSX010000044.1"/>
</dbReference>
<dbReference type="InterPro" id="IPR001584">
    <property type="entry name" value="Integrase_cat-core"/>
</dbReference>
<organism evidence="3 4">
    <name type="scientific">Jutongia huaianensis</name>
    <dbReference type="NCBI Taxonomy" id="2763668"/>
    <lineage>
        <taxon>Bacteria</taxon>
        <taxon>Bacillati</taxon>
        <taxon>Bacillota</taxon>
        <taxon>Clostridia</taxon>
        <taxon>Lachnospirales</taxon>
        <taxon>Lachnospiraceae</taxon>
        <taxon>Jutongia</taxon>
    </lineage>
</organism>
<comment type="similarity">
    <text evidence="1">Belongs to the transposase IS21/IS408/IS1162 family.</text>
</comment>
<dbReference type="Pfam" id="PF00665">
    <property type="entry name" value="rve"/>
    <property type="match status" value="1"/>
</dbReference>
<accession>A0ABR7N5P0</accession>
<dbReference type="SUPFAM" id="SSF53098">
    <property type="entry name" value="Ribonuclease H-like"/>
    <property type="match status" value="1"/>
</dbReference>
<dbReference type="InterPro" id="IPR054353">
    <property type="entry name" value="IstA-like_C"/>
</dbReference>
<dbReference type="InterPro" id="IPR036397">
    <property type="entry name" value="RNaseH_sf"/>
</dbReference>
<dbReference type="NCBIfam" id="NF033546">
    <property type="entry name" value="transpos_IS21"/>
    <property type="match status" value="1"/>
</dbReference>
<feature type="domain" description="Integrase catalytic" evidence="2">
    <location>
        <begin position="139"/>
        <end position="315"/>
    </location>
</feature>
<dbReference type="PANTHER" id="PTHR35004:SF6">
    <property type="entry name" value="TRANSPOSASE"/>
    <property type="match status" value="1"/>
</dbReference>
<evidence type="ECO:0000256" key="1">
    <source>
        <dbReference type="ARBA" id="ARBA00009277"/>
    </source>
</evidence>
<dbReference type="Gene3D" id="3.30.420.10">
    <property type="entry name" value="Ribonuclease H-like superfamily/Ribonuclease H"/>
    <property type="match status" value="1"/>
</dbReference>
<keyword evidence="4" id="KW-1185">Reference proteome</keyword>
<reference evidence="3 4" key="1">
    <citation type="submission" date="2020-08" db="EMBL/GenBank/DDBJ databases">
        <title>Genome public.</title>
        <authorList>
            <person name="Liu C."/>
            <person name="Sun Q."/>
        </authorList>
    </citation>
    <scope>NUCLEOTIDE SEQUENCE [LARGE SCALE GENOMIC DNA]</scope>
    <source>
        <strain evidence="3 4">NSJ-37</strain>
    </source>
</reference>
<name>A0ABR7N5P0_9FIRM</name>
<protein>
    <submittedName>
        <fullName evidence="3">IS21 family transposase</fullName>
    </submittedName>
</protein>
<gene>
    <name evidence="3" type="ORF">H8704_13905</name>
</gene>
<evidence type="ECO:0000259" key="2">
    <source>
        <dbReference type="PROSITE" id="PS50994"/>
    </source>
</evidence>
<dbReference type="PANTHER" id="PTHR35004">
    <property type="entry name" value="TRANSPOSASE RV3428C-RELATED"/>
    <property type="match status" value="1"/>
</dbReference>
<dbReference type="Pfam" id="PF22483">
    <property type="entry name" value="Mu-transpos_C_2"/>
    <property type="match status" value="1"/>
</dbReference>
<comment type="caution">
    <text evidence="3">The sequence shown here is derived from an EMBL/GenBank/DDBJ whole genome shotgun (WGS) entry which is preliminary data.</text>
</comment>
<evidence type="ECO:0000313" key="4">
    <source>
        <dbReference type="Proteomes" id="UP000606193"/>
    </source>
</evidence>
<proteinExistence type="inferred from homology"/>
<dbReference type="PROSITE" id="PS50994">
    <property type="entry name" value="INTEGRASE"/>
    <property type="match status" value="1"/>
</dbReference>
<dbReference type="EMBL" id="JACRSX010000044">
    <property type="protein sequence ID" value="MBC8563690.1"/>
    <property type="molecule type" value="Genomic_DNA"/>
</dbReference>